<dbReference type="RefSeq" id="WP_261793134.1">
    <property type="nucleotide sequence ID" value="NZ_VLJS01000062.1"/>
</dbReference>
<dbReference type="GO" id="GO:0030655">
    <property type="term" value="P:beta-lactam antibiotic catabolic process"/>
    <property type="evidence" value="ECO:0007669"/>
    <property type="project" value="InterPro"/>
</dbReference>
<feature type="transmembrane region" description="Helical" evidence="2">
    <location>
        <begin position="102"/>
        <end position="122"/>
    </location>
</feature>
<accession>A0A562DJ30</accession>
<feature type="domain" description="Heparan-alpha-glucosaminide N-acetyltransferase catalytic" evidence="3">
    <location>
        <begin position="25"/>
        <end position="156"/>
    </location>
</feature>
<evidence type="ECO:0000256" key="1">
    <source>
        <dbReference type="ARBA" id="ARBA00001526"/>
    </source>
</evidence>
<feature type="transmembrane region" description="Helical" evidence="2">
    <location>
        <begin position="205"/>
        <end position="226"/>
    </location>
</feature>
<evidence type="ECO:0000313" key="5">
    <source>
        <dbReference type="EMBL" id="TWH09662.1"/>
    </source>
</evidence>
<evidence type="ECO:0000259" key="3">
    <source>
        <dbReference type="Pfam" id="PF07786"/>
    </source>
</evidence>
<feature type="transmembrane region" description="Helical" evidence="2">
    <location>
        <begin position="280"/>
        <end position="300"/>
    </location>
</feature>
<dbReference type="Gene3D" id="3.40.710.10">
    <property type="entry name" value="DD-peptidase/beta-lactamase superfamily"/>
    <property type="match status" value="1"/>
</dbReference>
<protein>
    <submittedName>
        <fullName evidence="5">Beta-lactamase class A</fullName>
    </submittedName>
</protein>
<dbReference type="EMBL" id="VLJS01000062">
    <property type="protein sequence ID" value="TWH09662.1"/>
    <property type="molecule type" value="Genomic_DNA"/>
</dbReference>
<feature type="transmembrane region" description="Helical" evidence="2">
    <location>
        <begin position="73"/>
        <end position="90"/>
    </location>
</feature>
<keyword evidence="6" id="KW-1185">Reference proteome</keyword>
<feature type="transmembrane region" description="Helical" evidence="2">
    <location>
        <begin position="312"/>
        <end position="334"/>
    </location>
</feature>
<organism evidence="5 6">
    <name type="scientific">Pseudoxanthomonas taiwanensis J19</name>
    <dbReference type="NCBI Taxonomy" id="935569"/>
    <lineage>
        <taxon>Bacteria</taxon>
        <taxon>Pseudomonadati</taxon>
        <taxon>Pseudomonadota</taxon>
        <taxon>Gammaproteobacteria</taxon>
        <taxon>Lysobacterales</taxon>
        <taxon>Lysobacteraceae</taxon>
        <taxon>Pseudoxanthomonas</taxon>
    </lineage>
</organism>
<gene>
    <name evidence="5" type="ORF">L613_003300000100</name>
</gene>
<dbReference type="AlphaFoldDB" id="A0A562DJ30"/>
<dbReference type="SUPFAM" id="SSF56601">
    <property type="entry name" value="beta-lactamase/transpeptidase-like"/>
    <property type="match status" value="1"/>
</dbReference>
<reference evidence="5 6" key="1">
    <citation type="submission" date="2019-07" db="EMBL/GenBank/DDBJ databases">
        <title>Genome sequencing of lignin-degrading bacterial isolates.</title>
        <authorList>
            <person name="Gladden J."/>
        </authorList>
    </citation>
    <scope>NUCLEOTIDE SEQUENCE [LARGE SCALE GENOMIC DNA]</scope>
    <source>
        <strain evidence="5 6">J19</strain>
    </source>
</reference>
<feature type="transmembrane region" description="Helical" evidence="2">
    <location>
        <begin position="238"/>
        <end position="260"/>
    </location>
</feature>
<keyword evidence="2" id="KW-0812">Transmembrane</keyword>
<dbReference type="Pfam" id="PF07786">
    <property type="entry name" value="HGSNAT_cat"/>
    <property type="match status" value="1"/>
</dbReference>
<dbReference type="GO" id="GO:0008800">
    <property type="term" value="F:beta-lactamase activity"/>
    <property type="evidence" value="ECO:0007669"/>
    <property type="project" value="UniProtKB-EC"/>
</dbReference>
<comment type="caution">
    <text evidence="5">The sequence shown here is derived from an EMBL/GenBank/DDBJ whole genome shotgun (WGS) entry which is preliminary data.</text>
</comment>
<dbReference type="PANTHER" id="PTHR35333:SF4">
    <property type="entry name" value="SLR0121 PROTEIN"/>
    <property type="match status" value="1"/>
</dbReference>
<dbReference type="GO" id="GO:0046677">
    <property type="term" value="P:response to antibiotic"/>
    <property type="evidence" value="ECO:0007669"/>
    <property type="project" value="InterPro"/>
</dbReference>
<dbReference type="Pfam" id="PF13354">
    <property type="entry name" value="Beta-lactamase2"/>
    <property type="match status" value="1"/>
</dbReference>
<feature type="transmembrane region" description="Helical" evidence="2">
    <location>
        <begin position="134"/>
        <end position="155"/>
    </location>
</feature>
<evidence type="ECO:0000256" key="2">
    <source>
        <dbReference type="SAM" id="Phobius"/>
    </source>
</evidence>
<evidence type="ECO:0000259" key="4">
    <source>
        <dbReference type="Pfam" id="PF13354"/>
    </source>
</evidence>
<keyword evidence="2" id="KW-0472">Membrane</keyword>
<feature type="transmembrane region" description="Helical" evidence="2">
    <location>
        <begin position="31"/>
        <end position="53"/>
    </location>
</feature>
<feature type="domain" description="Beta-lactamase class A catalytic" evidence="4">
    <location>
        <begin position="422"/>
        <end position="684"/>
    </location>
</feature>
<feature type="transmembrane region" description="Helical" evidence="2">
    <location>
        <begin position="349"/>
        <end position="370"/>
    </location>
</feature>
<feature type="transmembrane region" description="Helical" evidence="2">
    <location>
        <begin position="167"/>
        <end position="185"/>
    </location>
</feature>
<comment type="catalytic activity">
    <reaction evidence="1">
        <text>a beta-lactam + H2O = a substituted beta-amino acid</text>
        <dbReference type="Rhea" id="RHEA:20401"/>
        <dbReference type="ChEBI" id="CHEBI:15377"/>
        <dbReference type="ChEBI" id="CHEBI:35627"/>
        <dbReference type="ChEBI" id="CHEBI:140347"/>
        <dbReference type="EC" id="3.5.2.6"/>
    </reaction>
</comment>
<dbReference type="InterPro" id="IPR012429">
    <property type="entry name" value="HGSNAT_cat"/>
</dbReference>
<dbReference type="Proteomes" id="UP000321583">
    <property type="component" value="Unassembled WGS sequence"/>
</dbReference>
<dbReference type="PANTHER" id="PTHR35333">
    <property type="entry name" value="BETA-LACTAMASE"/>
    <property type="match status" value="1"/>
</dbReference>
<name>A0A562DJ30_9GAMM</name>
<sequence>MSADSLATTAAPGTVPAAVAVRGGRIGSIDLARGLAVCLMIVSHGTNGLMPYADFPDWGQVPVHALTKFSSSLFFIVFGIALAVAFVPKTAAPDWPGRRNHLVRRGLLVLFWYKLLTVVELWDRGRDAVVDALLYRSFPSFVEILGFYAIALLWIPWLLPLWARTPAWLRWASPLLAGGLWWWVSGHVDFDSRPLRAVLVEDHELYTWGQLSRLPLVLLGLLLGGLLRRWDQEARSRLLLAGGSVVAGLLLLAAFAHLAGEPLRPVLVEIGRNHGKHPPGLLFSLFSVGGALVLLGLSVAGGNLLARALRPLAVVGSDSLMAFIVHISVIFLLLRGTLGYYQAVSYEHALLLSGGLVVATAAWIALWQALRARLRQWREPPAAAAPPTAPPATQAAVPAWSTALEPRLRAIEAALGEGAGIGVYVLHMERDESYGYRAGEPWYLASGVKVPVAIAVLREVERGTLALDTPVVLRADDFVDGAGATNRHRPGEALALSWLLEQMIVHSDNTATDVLIRTVGLAAVNRVAAELVDARLRITTLADVRRLAYGQFHPGAARLDAQDLLALKRVPAGPARVRKLAALLGVPPEQLRQPDLAAAFEAYYATGANSATLVDYGRMLATLADGKALGAEATGWLLERMLRVETGHRRLRAGLPPGIAFAHKTGTQYRRTCDLGIAMQPADPPARPDPARVVVAACVRGIGTAAGVHALQRIAAAITAAGVFVDTPPRPTVSPPAWP</sequence>
<keyword evidence="2" id="KW-1133">Transmembrane helix</keyword>
<evidence type="ECO:0000313" key="6">
    <source>
        <dbReference type="Proteomes" id="UP000321583"/>
    </source>
</evidence>
<dbReference type="InterPro" id="IPR012338">
    <property type="entry name" value="Beta-lactam/transpept-like"/>
</dbReference>
<proteinExistence type="predicted"/>
<dbReference type="InterPro" id="IPR000871">
    <property type="entry name" value="Beta-lactam_class-A"/>
</dbReference>
<dbReference type="InterPro" id="IPR045155">
    <property type="entry name" value="Beta-lactam_cat"/>
</dbReference>